<feature type="transmembrane region" description="Helical" evidence="1">
    <location>
        <begin position="106"/>
        <end position="128"/>
    </location>
</feature>
<proteinExistence type="predicted"/>
<dbReference type="Proteomes" id="UP000199451">
    <property type="component" value="Unassembled WGS sequence"/>
</dbReference>
<protein>
    <recommendedName>
        <fullName evidence="4">DUF2892 domain-containing protein</fullName>
    </recommendedName>
</protein>
<keyword evidence="1" id="KW-1133">Transmembrane helix</keyword>
<dbReference type="STRING" id="660521.SAMN04487949_1131"/>
<dbReference type="RefSeq" id="WP_089694893.1">
    <property type="nucleotide sequence ID" value="NZ_FNHL01000001.1"/>
</dbReference>
<gene>
    <name evidence="2" type="ORF">SAMN04487949_1131</name>
</gene>
<dbReference type="EMBL" id="FNHL01000001">
    <property type="protein sequence ID" value="SDM17135.1"/>
    <property type="molecule type" value="Genomic_DNA"/>
</dbReference>
<dbReference type="AlphaFoldDB" id="A0A1G9R3X9"/>
<feature type="transmembrane region" description="Helical" evidence="1">
    <location>
        <begin position="45"/>
        <end position="62"/>
    </location>
</feature>
<reference evidence="3" key="1">
    <citation type="submission" date="2016-10" db="EMBL/GenBank/DDBJ databases">
        <authorList>
            <person name="Varghese N."/>
            <person name="Submissions S."/>
        </authorList>
    </citation>
    <scope>NUCLEOTIDE SEQUENCE [LARGE SCALE GENOMIC DNA]</scope>
    <source>
        <strain evidence="3">CGMCC 1.10119</strain>
    </source>
</reference>
<evidence type="ECO:0000313" key="3">
    <source>
        <dbReference type="Proteomes" id="UP000199451"/>
    </source>
</evidence>
<keyword evidence="3" id="KW-1185">Reference proteome</keyword>
<keyword evidence="1" id="KW-0812">Transmembrane</keyword>
<name>A0A1G9R3X9_9EURY</name>
<feature type="transmembrane region" description="Helical" evidence="1">
    <location>
        <begin position="21"/>
        <end position="39"/>
    </location>
</feature>
<sequence>MTEYQPGVCNIGRSEQRRRSALGALGLLATLAVVLWVFATDTSRLYLLVTAAPFFLVAEGFLQARSGFCPGFATAGIYDVSDDGGERQQVADAEARAADRRRARRLHLHAAGLAALATGVVFFVGTLVP</sequence>
<evidence type="ECO:0000256" key="1">
    <source>
        <dbReference type="SAM" id="Phobius"/>
    </source>
</evidence>
<dbReference type="OrthoDB" id="253187at2157"/>
<accession>A0A1G9R3X9</accession>
<organism evidence="2 3">
    <name type="scientific">Halogranum gelatinilyticum</name>
    <dbReference type="NCBI Taxonomy" id="660521"/>
    <lineage>
        <taxon>Archaea</taxon>
        <taxon>Methanobacteriati</taxon>
        <taxon>Methanobacteriota</taxon>
        <taxon>Stenosarchaea group</taxon>
        <taxon>Halobacteria</taxon>
        <taxon>Halobacteriales</taxon>
        <taxon>Haloferacaceae</taxon>
    </lineage>
</organism>
<evidence type="ECO:0008006" key="4">
    <source>
        <dbReference type="Google" id="ProtNLM"/>
    </source>
</evidence>
<keyword evidence="1" id="KW-0472">Membrane</keyword>
<evidence type="ECO:0000313" key="2">
    <source>
        <dbReference type="EMBL" id="SDM17135.1"/>
    </source>
</evidence>